<comment type="catalytic activity">
    <reaction evidence="1">
        <text>Random endo-hydrolysis of N-acetyl-beta-D-glucosaminide (1-&gt;4)-beta-linkages in chitin and chitodextrins.</text>
        <dbReference type="EC" id="3.2.1.14"/>
    </reaction>
</comment>
<feature type="domain" description="GH18" evidence="10">
    <location>
        <begin position="34"/>
        <end position="438"/>
    </location>
</feature>
<dbReference type="GO" id="GO:0008843">
    <property type="term" value="F:endochitinase activity"/>
    <property type="evidence" value="ECO:0007669"/>
    <property type="project" value="UniProtKB-EC"/>
</dbReference>
<evidence type="ECO:0000256" key="9">
    <source>
        <dbReference type="RuleBase" id="RU004453"/>
    </source>
</evidence>
<evidence type="ECO:0000256" key="7">
    <source>
        <dbReference type="ARBA" id="ARBA00023326"/>
    </source>
</evidence>
<dbReference type="PANTHER" id="PTHR11177">
    <property type="entry name" value="CHITINASE"/>
    <property type="match status" value="1"/>
</dbReference>
<dbReference type="InterPro" id="IPR017853">
    <property type="entry name" value="GH"/>
</dbReference>
<sequence>MCFFKKRVNNNKSQVKTDLPFVPVEDRDINKEGYISGVYYSNWSPYKPRSHFPHDINFNQISHVFYAFFVIDSKTGRIKSSDTWSDFEMTIEPIRNINSNRYGKIKLLGCIGELFWLKMDYFRRNNEGFKTIMSVGGWSNRELFPKMVRSQKKMDQFIESCIDTMFKHGFDGIDLDWEFPKDDGVEPKKYLEIVERLRSGLNELERSIWGHACNRFHLSVATPAFEEKLKILLVNKMNPYINFWNMMTYDYYGEWSEYTGLHCNLYNGMRQKRIGLQVQYKHDSKSNDETSLNADSAIAYMRKQYNILSSKLVLGMAMYGRGFTQVSLPKPVSSSLLLNDPNTFLKKKFKGVGGESEGESGIWLYNQLPIPNSKEMFDPDHVAAYCVDVKNKILVGYDNVNSTLVKSEYIMSNGLAGTFWWESCGNTWDDTSRSLVNTYVKRIKKVNRTQHNIYMDKKVQVYYIERYGKNGFLTELLSNV</sequence>
<evidence type="ECO:0000259" key="10">
    <source>
        <dbReference type="PROSITE" id="PS51910"/>
    </source>
</evidence>
<gene>
    <name evidence="11" type="ORF">RI543_002658</name>
</gene>
<evidence type="ECO:0000256" key="1">
    <source>
        <dbReference type="ARBA" id="ARBA00000822"/>
    </source>
</evidence>
<keyword evidence="3 8" id="KW-0378">Hydrolase</keyword>
<dbReference type="GO" id="GO:0005576">
    <property type="term" value="C:extracellular region"/>
    <property type="evidence" value="ECO:0007669"/>
    <property type="project" value="TreeGrafter"/>
</dbReference>
<dbReference type="Proteomes" id="UP001306508">
    <property type="component" value="Unassembled WGS sequence"/>
</dbReference>
<evidence type="ECO:0000256" key="6">
    <source>
        <dbReference type="ARBA" id="ARBA00023295"/>
    </source>
</evidence>
<dbReference type="InterPro" id="IPR001579">
    <property type="entry name" value="Glyco_hydro_18_chit_AS"/>
</dbReference>
<reference evidence="12" key="1">
    <citation type="submission" date="2023-07" db="EMBL/GenBank/DDBJ databases">
        <title>A draft genome of Kazachstania heterogenica Y-27499.</title>
        <authorList>
            <person name="Donic C."/>
            <person name="Kralova J.S."/>
            <person name="Fidel L."/>
            <person name="Ben-Dor S."/>
            <person name="Jung S."/>
        </authorList>
    </citation>
    <scope>NUCLEOTIDE SEQUENCE [LARGE SCALE GENOMIC DNA]</scope>
    <source>
        <strain evidence="12">Y27499</strain>
    </source>
</reference>
<keyword evidence="12" id="KW-1185">Reference proteome</keyword>
<dbReference type="AlphaFoldDB" id="A0AAN8A8H9"/>
<evidence type="ECO:0000256" key="5">
    <source>
        <dbReference type="ARBA" id="ARBA00023277"/>
    </source>
</evidence>
<evidence type="ECO:0000256" key="2">
    <source>
        <dbReference type="ARBA" id="ARBA00012729"/>
    </source>
</evidence>
<comment type="similarity">
    <text evidence="9">Belongs to the glycosyl hydrolase 18 family.</text>
</comment>
<evidence type="ECO:0000313" key="12">
    <source>
        <dbReference type="Proteomes" id="UP001306508"/>
    </source>
</evidence>
<dbReference type="GO" id="GO:0000272">
    <property type="term" value="P:polysaccharide catabolic process"/>
    <property type="evidence" value="ECO:0007669"/>
    <property type="project" value="UniProtKB-KW"/>
</dbReference>
<dbReference type="Gene3D" id="3.20.20.80">
    <property type="entry name" value="Glycosidases"/>
    <property type="match status" value="1"/>
</dbReference>
<dbReference type="GO" id="GO:0008061">
    <property type="term" value="F:chitin binding"/>
    <property type="evidence" value="ECO:0007669"/>
    <property type="project" value="InterPro"/>
</dbReference>
<dbReference type="InterPro" id="IPR029070">
    <property type="entry name" value="Chitinase_insertion_sf"/>
</dbReference>
<protein>
    <recommendedName>
        <fullName evidence="2">chitinase</fullName>
        <ecNumber evidence="2">3.2.1.14</ecNumber>
    </recommendedName>
</protein>
<dbReference type="GO" id="GO:0006032">
    <property type="term" value="P:chitin catabolic process"/>
    <property type="evidence" value="ECO:0007669"/>
    <property type="project" value="UniProtKB-KW"/>
</dbReference>
<dbReference type="PROSITE" id="PS01095">
    <property type="entry name" value="GH18_1"/>
    <property type="match status" value="1"/>
</dbReference>
<evidence type="ECO:0000256" key="4">
    <source>
        <dbReference type="ARBA" id="ARBA00023024"/>
    </source>
</evidence>
<dbReference type="Pfam" id="PF00704">
    <property type="entry name" value="Glyco_hydro_18"/>
    <property type="match status" value="1"/>
</dbReference>
<dbReference type="EC" id="3.2.1.14" evidence="2"/>
<proteinExistence type="inferred from homology"/>
<evidence type="ECO:0000256" key="8">
    <source>
        <dbReference type="RuleBase" id="RU000489"/>
    </source>
</evidence>
<keyword evidence="4" id="KW-0146">Chitin degradation</keyword>
<dbReference type="InterPro" id="IPR050314">
    <property type="entry name" value="Glycosyl_Hydrlase_18"/>
</dbReference>
<keyword evidence="5" id="KW-0119">Carbohydrate metabolism</keyword>
<comment type="caution">
    <text evidence="11">The sequence shown here is derived from an EMBL/GenBank/DDBJ whole genome shotgun (WGS) entry which is preliminary data.</text>
</comment>
<dbReference type="SMART" id="SM00636">
    <property type="entry name" value="Glyco_18"/>
    <property type="match status" value="1"/>
</dbReference>
<dbReference type="Gene3D" id="3.10.50.10">
    <property type="match status" value="1"/>
</dbReference>
<dbReference type="PROSITE" id="PS51910">
    <property type="entry name" value="GH18_2"/>
    <property type="match status" value="1"/>
</dbReference>
<dbReference type="PANTHER" id="PTHR11177:SF317">
    <property type="entry name" value="CHITINASE 12-RELATED"/>
    <property type="match status" value="1"/>
</dbReference>
<evidence type="ECO:0000313" key="11">
    <source>
        <dbReference type="EMBL" id="KAK5780116.1"/>
    </source>
</evidence>
<dbReference type="EMBL" id="JAWIZZ010000045">
    <property type="protein sequence ID" value="KAK5780116.1"/>
    <property type="molecule type" value="Genomic_DNA"/>
</dbReference>
<dbReference type="InterPro" id="IPR011583">
    <property type="entry name" value="Chitinase_II/V-like_cat"/>
</dbReference>
<name>A0AAN8A8H9_9SACH</name>
<dbReference type="InterPro" id="IPR001223">
    <property type="entry name" value="Glyco_hydro18_cat"/>
</dbReference>
<dbReference type="SUPFAM" id="SSF54556">
    <property type="entry name" value="Chitinase insertion domain"/>
    <property type="match status" value="1"/>
</dbReference>
<dbReference type="SUPFAM" id="SSF51445">
    <property type="entry name" value="(Trans)glycosidases"/>
    <property type="match status" value="1"/>
</dbReference>
<evidence type="ECO:0000256" key="3">
    <source>
        <dbReference type="ARBA" id="ARBA00022801"/>
    </source>
</evidence>
<organism evidence="11 12">
    <name type="scientific">Arxiozyma heterogenica</name>
    <dbReference type="NCBI Taxonomy" id="278026"/>
    <lineage>
        <taxon>Eukaryota</taxon>
        <taxon>Fungi</taxon>
        <taxon>Dikarya</taxon>
        <taxon>Ascomycota</taxon>
        <taxon>Saccharomycotina</taxon>
        <taxon>Saccharomycetes</taxon>
        <taxon>Saccharomycetales</taxon>
        <taxon>Saccharomycetaceae</taxon>
        <taxon>Arxiozyma</taxon>
    </lineage>
</organism>
<keyword evidence="7" id="KW-0624">Polysaccharide degradation</keyword>
<accession>A0AAN8A8H9</accession>
<keyword evidence="6 8" id="KW-0326">Glycosidase</keyword>